<reference evidence="3 4" key="1">
    <citation type="submission" date="2021-01" db="EMBL/GenBank/DDBJ databases">
        <title>Roseomonas sp. nov, a bacterium isolated from an oil production mixture in Yumen Oilfield.</title>
        <authorList>
            <person name="Wu D."/>
        </authorList>
    </citation>
    <scope>NUCLEOTIDE SEQUENCE [LARGE SCALE GENOMIC DNA]</scope>
    <source>
        <strain evidence="3 4">ROY-5-3</strain>
    </source>
</reference>
<organism evidence="3 4">
    <name type="scientific">Falsiroseomonas oleicola</name>
    <dbReference type="NCBI Taxonomy" id="2801474"/>
    <lineage>
        <taxon>Bacteria</taxon>
        <taxon>Pseudomonadati</taxon>
        <taxon>Pseudomonadota</taxon>
        <taxon>Alphaproteobacteria</taxon>
        <taxon>Acetobacterales</taxon>
        <taxon>Roseomonadaceae</taxon>
        <taxon>Falsiroseomonas</taxon>
    </lineage>
</organism>
<protein>
    <submittedName>
        <fullName evidence="3">Geranylgeranyl diphosphate reductase</fullName>
    </submittedName>
</protein>
<keyword evidence="1" id="KW-0521">NADP</keyword>
<dbReference type="Pfam" id="PF05834">
    <property type="entry name" value="Lycopene_cycl"/>
    <property type="match status" value="1"/>
</dbReference>
<dbReference type="InterPro" id="IPR050407">
    <property type="entry name" value="Geranylgeranyl_reductase"/>
</dbReference>
<evidence type="ECO:0000313" key="3">
    <source>
        <dbReference type="EMBL" id="MBU8542864.1"/>
    </source>
</evidence>
<dbReference type="InterPro" id="IPR011777">
    <property type="entry name" value="Geranylgeranyl_Rdtase_fam"/>
</dbReference>
<dbReference type="NCBIfam" id="TIGR02032">
    <property type="entry name" value="GG-red-SF"/>
    <property type="match status" value="1"/>
</dbReference>
<dbReference type="PANTHER" id="PTHR42685">
    <property type="entry name" value="GERANYLGERANYL DIPHOSPHATE REDUCTASE"/>
    <property type="match status" value="1"/>
</dbReference>
<evidence type="ECO:0000313" key="4">
    <source>
        <dbReference type="Proteomes" id="UP000689967"/>
    </source>
</evidence>
<evidence type="ECO:0000256" key="1">
    <source>
        <dbReference type="ARBA" id="ARBA00022857"/>
    </source>
</evidence>
<accession>A0ABS6H348</accession>
<dbReference type="PANTHER" id="PTHR42685:SF4">
    <property type="entry name" value="GERANYLGERANYL DIPHOSPHATE REDUCTASE, CHLOROPLASTIC"/>
    <property type="match status" value="1"/>
</dbReference>
<sequence>MSLEQAFDVVVVGGGPAGATAAHDLARQGRHVALLDKAGRIKPCGGAIPPRLIRDFDIPADLLVARVNAARMISPSDREVDMPIDGGYVGMVERASFDEFLRARAAEAGAERLTGEFQRIEHDADGMAVIVYTAKGDTAEQRLRTRCIIGADGARSQVAKQSVKGAEKIPCVFAYHEIVEAPTDQAPKYDPLRCDVFYQGKLSPDFYAWIFPHGDKVSIGTGSAHKGFSLRGSVGELRASTGLDKVRTIRREGAPIPLKPLKRWDNGRDVVLAGDSAGVVAPSSGEGIYYAMLCGRLAADAAAEFCATGRASALATARKRFMKAHGRVFLILGIMQYFWYSSDKRREKFVAICQDKDVQRLTWEAYMNKELARPNPLTHIKIFLKDMAHLLGLAGPRLDRPASTSRGDA</sequence>
<evidence type="ECO:0000256" key="2">
    <source>
        <dbReference type="ARBA" id="ARBA00023002"/>
    </source>
</evidence>
<dbReference type="RefSeq" id="WP_216873156.1">
    <property type="nucleotide sequence ID" value="NZ_JAERQM010000001.1"/>
</dbReference>
<comment type="caution">
    <text evidence="3">The sequence shown here is derived from an EMBL/GenBank/DDBJ whole genome shotgun (WGS) entry which is preliminary data.</text>
</comment>
<proteinExistence type="predicted"/>
<dbReference type="InterPro" id="IPR010253">
    <property type="entry name" value="BchP_ChlP_pln/prok"/>
</dbReference>
<keyword evidence="2" id="KW-0560">Oxidoreductase</keyword>
<dbReference type="EMBL" id="JAERQM010000001">
    <property type="protein sequence ID" value="MBU8542864.1"/>
    <property type="molecule type" value="Genomic_DNA"/>
</dbReference>
<dbReference type="Proteomes" id="UP000689967">
    <property type="component" value="Unassembled WGS sequence"/>
</dbReference>
<name>A0ABS6H348_9PROT</name>
<gene>
    <name evidence="3" type="ORF">JJQ90_04070</name>
</gene>
<keyword evidence="4" id="KW-1185">Reference proteome</keyword>
<dbReference type="NCBIfam" id="TIGR02023">
    <property type="entry name" value="BchP-ChlP"/>
    <property type="match status" value="1"/>
</dbReference>